<keyword evidence="2" id="KW-1185">Reference proteome</keyword>
<evidence type="ECO:0000313" key="2">
    <source>
        <dbReference type="Proteomes" id="UP000298468"/>
    </source>
</evidence>
<reference evidence="1 2" key="1">
    <citation type="submission" date="2019-03" db="EMBL/GenBank/DDBJ databases">
        <title>Genomics of glacier-inhabiting Cryobacterium strains.</title>
        <authorList>
            <person name="Liu Q."/>
            <person name="Xin Y.-H."/>
        </authorList>
    </citation>
    <scope>NUCLEOTIDE SEQUENCE [LARGE SCALE GENOMIC DNA]</scope>
    <source>
        <strain evidence="1 2">Sr59</strain>
    </source>
</reference>
<sequence length="146" mass="15907">MIEDFLLTKATLLITQKAPISEWLFEIEAMAVLSGERWERNHFLLGYTVARLVTAQKSQGIHSAPEREPTTALLTAFVDDFTHSVGQDDVAAAHRIWAQTAADHADANSATPLISLVSRVQTRPVGQSWGAIAQHLPAPSLGVPEN</sequence>
<gene>
    <name evidence="1" type="ORF">E3T61_09855</name>
</gene>
<proteinExistence type="predicted"/>
<dbReference type="AlphaFoldDB" id="A0A4R9BU05"/>
<accession>A0A4R9BU05</accession>
<dbReference type="Proteomes" id="UP000298468">
    <property type="component" value="Unassembled WGS sequence"/>
</dbReference>
<comment type="caution">
    <text evidence="1">The sequence shown here is derived from an EMBL/GenBank/DDBJ whole genome shotgun (WGS) entry which is preliminary data.</text>
</comment>
<name>A0A4R9BU05_9MICO</name>
<protein>
    <submittedName>
        <fullName evidence="1">Uncharacterized protein</fullName>
    </submittedName>
</protein>
<organism evidence="1 2">
    <name type="scientific">Cryobacterium lactosi</name>
    <dbReference type="NCBI Taxonomy" id="1259202"/>
    <lineage>
        <taxon>Bacteria</taxon>
        <taxon>Bacillati</taxon>
        <taxon>Actinomycetota</taxon>
        <taxon>Actinomycetes</taxon>
        <taxon>Micrococcales</taxon>
        <taxon>Microbacteriaceae</taxon>
        <taxon>Cryobacterium</taxon>
    </lineage>
</organism>
<dbReference type="EMBL" id="SOHM01000020">
    <property type="protein sequence ID" value="TFD90808.1"/>
    <property type="molecule type" value="Genomic_DNA"/>
</dbReference>
<evidence type="ECO:0000313" key="1">
    <source>
        <dbReference type="EMBL" id="TFD90808.1"/>
    </source>
</evidence>
<dbReference type="RefSeq" id="WP_134640695.1">
    <property type="nucleotide sequence ID" value="NZ_SOHM01000020.1"/>
</dbReference>